<dbReference type="Proteomes" id="UP000319817">
    <property type="component" value="Chromosome"/>
</dbReference>
<dbReference type="InterPro" id="IPR016039">
    <property type="entry name" value="Thiolase-like"/>
</dbReference>
<dbReference type="SUPFAM" id="SSF53901">
    <property type="entry name" value="Thiolase-like"/>
    <property type="match status" value="2"/>
</dbReference>
<dbReference type="Pfam" id="PF00109">
    <property type="entry name" value="ketoacyl-synt"/>
    <property type="match status" value="1"/>
</dbReference>
<dbReference type="GO" id="GO:0006633">
    <property type="term" value="P:fatty acid biosynthetic process"/>
    <property type="evidence" value="ECO:0007669"/>
    <property type="project" value="TreeGrafter"/>
</dbReference>
<keyword evidence="3" id="KW-0012">Acyltransferase</keyword>
<evidence type="ECO:0000313" key="4">
    <source>
        <dbReference type="Proteomes" id="UP000319817"/>
    </source>
</evidence>
<proteinExistence type="predicted"/>
<dbReference type="InterPro" id="IPR000794">
    <property type="entry name" value="Beta-ketoacyl_synthase"/>
</dbReference>
<dbReference type="RefSeq" id="WP_419189467.1">
    <property type="nucleotide sequence ID" value="NZ_CP036526.1"/>
</dbReference>
<dbReference type="EMBL" id="CP036526">
    <property type="protein sequence ID" value="QDT13831.1"/>
    <property type="molecule type" value="Genomic_DNA"/>
</dbReference>
<sequence>MSTNQHAHHESIVVTGVGVVTPVGSDRDAFWQNACSQDTNSAEAVSLHGRADFDGKIDDFGPLAKDTKRVIRKSLKMMNRETQLGVAAAQHAITESGLLDAGYEPDRVGVCFGAGNVEIRRSDFQAGVDACQDLMQQFDPAVWGQLGIPHIDPLWILRVLPNMPACHTAIANNLRGPNNTITQARVATNMAFAEARNAILDGDADAMVVGGTGTNLLETIPSDADEINRPAEAAAAFVIERLGHAAKRGAPNYGEILTTGSATAIASNHQANLAEAIAGAIKNALHYTHLDPQSIAAIQMNRQETRLRHFVDGLGDAAAGSSALNIATMLLAFQREQNVPPLACNIDTLESGLASCLIIRNSKVDSYHRSAA</sequence>
<organism evidence="3 4">
    <name type="scientific">Stieleria marina</name>
    <dbReference type="NCBI Taxonomy" id="1930275"/>
    <lineage>
        <taxon>Bacteria</taxon>
        <taxon>Pseudomonadati</taxon>
        <taxon>Planctomycetota</taxon>
        <taxon>Planctomycetia</taxon>
        <taxon>Pirellulales</taxon>
        <taxon>Pirellulaceae</taxon>
        <taxon>Stieleria</taxon>
    </lineage>
</organism>
<keyword evidence="4" id="KW-1185">Reference proteome</keyword>
<dbReference type="EC" id="2.3.1.179" evidence="3"/>
<accession>A0A517P382</accession>
<reference evidence="3 4" key="1">
    <citation type="submission" date="2019-02" db="EMBL/GenBank/DDBJ databases">
        <title>Deep-cultivation of Planctomycetes and their phenomic and genomic characterization uncovers novel biology.</title>
        <authorList>
            <person name="Wiegand S."/>
            <person name="Jogler M."/>
            <person name="Boedeker C."/>
            <person name="Pinto D."/>
            <person name="Vollmers J."/>
            <person name="Rivas-Marin E."/>
            <person name="Kohn T."/>
            <person name="Peeters S.H."/>
            <person name="Heuer A."/>
            <person name="Rast P."/>
            <person name="Oberbeckmann S."/>
            <person name="Bunk B."/>
            <person name="Jeske O."/>
            <person name="Meyerdierks A."/>
            <person name="Storesund J.E."/>
            <person name="Kallscheuer N."/>
            <person name="Luecker S."/>
            <person name="Lage O.M."/>
            <person name="Pohl T."/>
            <person name="Merkel B.J."/>
            <person name="Hornburger P."/>
            <person name="Mueller R.-W."/>
            <person name="Bruemmer F."/>
            <person name="Labrenz M."/>
            <person name="Spormann A.M."/>
            <person name="Op den Camp H."/>
            <person name="Overmann J."/>
            <person name="Amann R."/>
            <person name="Jetten M.S.M."/>
            <person name="Mascher T."/>
            <person name="Medema M.H."/>
            <person name="Devos D.P."/>
            <person name="Kaster A.-K."/>
            <person name="Ovreas L."/>
            <person name="Rohde M."/>
            <person name="Galperin M.Y."/>
            <person name="Jogler C."/>
        </authorList>
    </citation>
    <scope>NUCLEOTIDE SEQUENCE [LARGE SCALE GENOMIC DNA]</scope>
    <source>
        <strain evidence="3 4">K23_9</strain>
    </source>
</reference>
<gene>
    <name evidence="3" type="primary">fabF_6</name>
    <name evidence="3" type="ORF">K239x_58510</name>
</gene>
<dbReference type="InterPro" id="IPR014030">
    <property type="entry name" value="Ketoacyl_synth_N"/>
</dbReference>
<dbReference type="GO" id="GO:0004315">
    <property type="term" value="F:3-oxoacyl-[acyl-carrier-protein] synthase activity"/>
    <property type="evidence" value="ECO:0007669"/>
    <property type="project" value="UniProtKB-EC"/>
</dbReference>
<dbReference type="PANTHER" id="PTHR11712">
    <property type="entry name" value="POLYKETIDE SYNTHASE-RELATED"/>
    <property type="match status" value="1"/>
</dbReference>
<protein>
    <submittedName>
        <fullName evidence="3">3-oxoacyl-[acyl-carrier-protein] synthase 2</fullName>
        <ecNumber evidence="3">2.3.1.179</ecNumber>
    </submittedName>
</protein>
<keyword evidence="1 3" id="KW-0808">Transferase</keyword>
<evidence type="ECO:0000313" key="3">
    <source>
        <dbReference type="EMBL" id="QDT13831.1"/>
    </source>
</evidence>
<dbReference type="GO" id="GO:0005829">
    <property type="term" value="C:cytosol"/>
    <property type="evidence" value="ECO:0007669"/>
    <property type="project" value="TreeGrafter"/>
</dbReference>
<dbReference type="AlphaFoldDB" id="A0A517P382"/>
<name>A0A517P382_9BACT</name>
<evidence type="ECO:0000256" key="1">
    <source>
        <dbReference type="ARBA" id="ARBA00022679"/>
    </source>
</evidence>
<evidence type="ECO:0000259" key="2">
    <source>
        <dbReference type="Pfam" id="PF00109"/>
    </source>
</evidence>
<dbReference type="PANTHER" id="PTHR11712:SF336">
    <property type="entry name" value="3-OXOACYL-[ACYL-CARRIER-PROTEIN] SYNTHASE, MITOCHONDRIAL"/>
    <property type="match status" value="1"/>
</dbReference>
<dbReference type="Gene3D" id="3.40.47.10">
    <property type="match status" value="2"/>
</dbReference>
<feature type="domain" description="Beta-ketoacyl synthase-like N-terminal" evidence="2">
    <location>
        <begin position="10"/>
        <end position="214"/>
    </location>
</feature>